<dbReference type="InterPro" id="IPR038591">
    <property type="entry name" value="NolW-like_sf"/>
</dbReference>
<dbReference type="Gene3D" id="3.30.1370.120">
    <property type="match status" value="1"/>
</dbReference>
<keyword evidence="2" id="KW-1185">Reference proteome</keyword>
<name>A0ABT8TH78_9GAMM</name>
<organism evidence="1 2">
    <name type="scientific">Gilvimarinus algae</name>
    <dbReference type="NCBI Taxonomy" id="3058037"/>
    <lineage>
        <taxon>Bacteria</taxon>
        <taxon>Pseudomonadati</taxon>
        <taxon>Pseudomonadota</taxon>
        <taxon>Gammaproteobacteria</taxon>
        <taxon>Cellvibrionales</taxon>
        <taxon>Cellvibrionaceae</taxon>
        <taxon>Gilvimarinus</taxon>
    </lineage>
</organism>
<reference evidence="1" key="1">
    <citation type="submission" date="2023-07" db="EMBL/GenBank/DDBJ databases">
        <title>Gilvimarinus algae sp. nov., isolated from the surface of Kelp.</title>
        <authorList>
            <person name="Sun Y.Y."/>
            <person name="Gong Y."/>
            <person name="Du Z.J."/>
        </authorList>
    </citation>
    <scope>NUCLEOTIDE SEQUENCE</scope>
    <source>
        <strain evidence="1">SDUM040014</strain>
    </source>
</reference>
<accession>A0ABT8TH78</accession>
<evidence type="ECO:0000313" key="2">
    <source>
        <dbReference type="Proteomes" id="UP001168380"/>
    </source>
</evidence>
<comment type="caution">
    <text evidence="1">The sequence shown here is derived from an EMBL/GenBank/DDBJ whole genome shotgun (WGS) entry which is preliminary data.</text>
</comment>
<evidence type="ECO:0008006" key="3">
    <source>
        <dbReference type="Google" id="ProtNLM"/>
    </source>
</evidence>
<sequence length="231" mass="25790">MGLLLFTAAVFADSDVLRSHIITLEHRSPEAIASVIKPLLPDSAALSTDHNRIILLTTKESLQQIQTLIHTLDQPVPSFELWVQYTHPPNTFDGTIKRYQAGSSAPEVFKVTASSGMPVRIGQREHITQWQFGPWGSFQQTEHTSRQQRLVAQVVGASEQQVDVRLFIDQQGSSGAHSLQTHLSIPLDQWVELSAGSSEDSESRKTYRLPVKNHSTAVYLKVMRLNQDISL</sequence>
<gene>
    <name evidence="1" type="ORF">QWI16_07655</name>
</gene>
<dbReference type="EMBL" id="JAULRT010000052">
    <property type="protein sequence ID" value="MDO3382046.1"/>
    <property type="molecule type" value="Genomic_DNA"/>
</dbReference>
<evidence type="ECO:0000313" key="1">
    <source>
        <dbReference type="EMBL" id="MDO3382046.1"/>
    </source>
</evidence>
<protein>
    <recommendedName>
        <fullName evidence="3">NolW-like domain-containing protein</fullName>
    </recommendedName>
</protein>
<dbReference type="Proteomes" id="UP001168380">
    <property type="component" value="Unassembled WGS sequence"/>
</dbReference>
<dbReference type="RefSeq" id="WP_302712206.1">
    <property type="nucleotide sequence ID" value="NZ_JAULRT010000052.1"/>
</dbReference>
<proteinExistence type="predicted"/>